<proteinExistence type="predicted"/>
<evidence type="ECO:0000313" key="3">
    <source>
        <dbReference type="EMBL" id="KIO42509.1"/>
    </source>
</evidence>
<feature type="chain" id="PRO_5044225354" description="Serine aminopeptidase S33 domain-containing protein" evidence="1">
    <location>
        <begin position="23"/>
        <end position="464"/>
    </location>
</feature>
<evidence type="ECO:0000313" key="4">
    <source>
        <dbReference type="Proteomes" id="UP000031937"/>
    </source>
</evidence>
<dbReference type="GO" id="GO:0052689">
    <property type="term" value="F:carboxylic ester hydrolase activity"/>
    <property type="evidence" value="ECO:0007669"/>
    <property type="project" value="TreeGrafter"/>
</dbReference>
<sequence>MMRNFLIVCIVCFIGGVGTVSAQHDTGAWNGMLLLPGGVLKLVLHIERNEGGYTASLDSPAQGALGIPVDTVCWRDEQLRFVIRKLGVEYTGKLNEKGEIEGTFKQMGYTSFLLFVPGDGNVRYQEPRGPYPYRVEEVFFENKRDSVRLGGTLTLPEGKKSFPTVVLISGSGPQNRNEEMMGHKPFWVLADYLTRQGIGVLRVDDRGVEASEGDFNSSSLWDFASDAEAAVNFLRREKKIRRIGLIGHSEGGCVASVAASRNKRVGFIVLLAGPGIRGDRLVLLQKELIGKAYGTDPKLAEKIGDLDRTIFDRIIASDDPEKERDSITALVSRFAHEHLFLKPGNMSVERWIQVQVDGCLVPSYTALLRYDPYPILKKVKCPVLALNGEKDLQVPADVNLEAIRKALMEGKNKRFEIKKLPGLNHLFQECITGTPGEYGIIEQTFSPVALKEIGEWILDLHGKK</sequence>
<accession>A0AB34R5F4</accession>
<evidence type="ECO:0000259" key="2">
    <source>
        <dbReference type="Pfam" id="PF12146"/>
    </source>
</evidence>
<dbReference type="Gene3D" id="3.40.50.1820">
    <property type="entry name" value="alpha/beta hydrolase"/>
    <property type="match status" value="1"/>
</dbReference>
<dbReference type="PANTHER" id="PTHR43265">
    <property type="entry name" value="ESTERASE ESTD"/>
    <property type="match status" value="1"/>
</dbReference>
<dbReference type="Proteomes" id="UP000031937">
    <property type="component" value="Unassembled WGS sequence"/>
</dbReference>
<dbReference type="PANTHER" id="PTHR43265:SF1">
    <property type="entry name" value="ESTERASE ESTD"/>
    <property type="match status" value="1"/>
</dbReference>
<evidence type="ECO:0000256" key="1">
    <source>
        <dbReference type="SAM" id="SignalP"/>
    </source>
</evidence>
<dbReference type="AlphaFoldDB" id="A0AB34R5F4"/>
<dbReference type="SUPFAM" id="SSF53474">
    <property type="entry name" value="alpha/beta-Hydrolases"/>
    <property type="match status" value="1"/>
</dbReference>
<name>A0AB34R5F4_9PORP</name>
<gene>
    <name evidence="3" type="ORF">IE90_14595</name>
</gene>
<reference evidence="3 4" key="1">
    <citation type="submission" date="2014-07" db="EMBL/GenBank/DDBJ databases">
        <title>Porphyromonadaceae bacterium OUH 334697 = ATCC BAA-2682 = DSM 28341 draft genome.</title>
        <authorList>
            <person name="Sydenham T.V."/>
            <person name="Hasman H."/>
            <person name="Justesen U.S."/>
        </authorList>
    </citation>
    <scope>NUCLEOTIDE SEQUENCE [LARGE SCALE GENOMIC DNA]</scope>
    <source>
        <strain evidence="3 4">OUH 334697</strain>
    </source>
</reference>
<protein>
    <recommendedName>
        <fullName evidence="2">Serine aminopeptidase S33 domain-containing protein</fullName>
    </recommendedName>
</protein>
<dbReference type="Pfam" id="PF12146">
    <property type="entry name" value="Hydrolase_4"/>
    <property type="match status" value="1"/>
</dbReference>
<comment type="caution">
    <text evidence="3">The sequence shown here is derived from an EMBL/GenBank/DDBJ whole genome shotgun (WGS) entry which is preliminary data.</text>
</comment>
<feature type="signal peptide" evidence="1">
    <location>
        <begin position="1"/>
        <end position="22"/>
    </location>
</feature>
<dbReference type="EMBL" id="JPIT01000039">
    <property type="protein sequence ID" value="KIO42509.1"/>
    <property type="molecule type" value="Genomic_DNA"/>
</dbReference>
<dbReference type="InterPro" id="IPR029058">
    <property type="entry name" value="AB_hydrolase_fold"/>
</dbReference>
<feature type="domain" description="Serine aminopeptidase S33" evidence="2">
    <location>
        <begin position="189"/>
        <end position="281"/>
    </location>
</feature>
<dbReference type="InterPro" id="IPR022742">
    <property type="entry name" value="Hydrolase_4"/>
</dbReference>
<organism evidence="3 4">
    <name type="scientific">Sanguibacteroides justesenii</name>
    <dbReference type="NCBI Taxonomy" id="1547597"/>
    <lineage>
        <taxon>Bacteria</taxon>
        <taxon>Pseudomonadati</taxon>
        <taxon>Bacteroidota</taxon>
        <taxon>Bacteroidia</taxon>
        <taxon>Bacteroidales</taxon>
        <taxon>Porphyromonadaceae</taxon>
        <taxon>Sanguibacteroides</taxon>
    </lineage>
</organism>
<dbReference type="InterPro" id="IPR053145">
    <property type="entry name" value="AB_hydrolase_Est10"/>
</dbReference>
<keyword evidence="1" id="KW-0732">Signal</keyword>